<dbReference type="EMBL" id="AYSV01000092">
    <property type="protein sequence ID" value="ETD69906.1"/>
    <property type="molecule type" value="Genomic_DNA"/>
</dbReference>
<comment type="caution">
    <text evidence="5">The sequence shown here is derived from an EMBL/GenBank/DDBJ whole genome shotgun (WGS) entry which is preliminary data.</text>
</comment>
<dbReference type="InterPro" id="IPR029000">
    <property type="entry name" value="Cyclophilin-like_dom_sf"/>
</dbReference>
<evidence type="ECO:0000313" key="5">
    <source>
        <dbReference type="EMBL" id="ETD69906.1"/>
    </source>
</evidence>
<reference evidence="5 6" key="1">
    <citation type="submission" date="2013-11" db="EMBL/GenBank/DDBJ databases">
        <title>Genomic analysis of Pelistega sp. HM-7.</title>
        <authorList>
            <person name="Kumbhare S.V."/>
            <person name="Shetty S.A."/>
            <person name="Sharma O."/>
            <person name="Dhotre D.P."/>
        </authorList>
    </citation>
    <scope>NUCLEOTIDE SEQUENCE [LARGE SCALE GENOMIC DNA]</scope>
    <source>
        <strain evidence="5 6">HM-7</strain>
    </source>
</reference>
<dbReference type="SUPFAM" id="SSF50891">
    <property type="entry name" value="Cyclophilin-like"/>
    <property type="match status" value="1"/>
</dbReference>
<organism evidence="5 6">
    <name type="scientific">Pelistega indica</name>
    <dbReference type="NCBI Taxonomy" id="1414851"/>
    <lineage>
        <taxon>Bacteria</taxon>
        <taxon>Pseudomonadati</taxon>
        <taxon>Pseudomonadota</taxon>
        <taxon>Betaproteobacteria</taxon>
        <taxon>Burkholderiales</taxon>
        <taxon>Alcaligenaceae</taxon>
        <taxon>Pelistega</taxon>
    </lineage>
</organism>
<dbReference type="Pfam" id="PF02626">
    <property type="entry name" value="CT_A_B"/>
    <property type="match status" value="1"/>
</dbReference>
<feature type="domain" description="Carboxyltransferase" evidence="4">
    <location>
        <begin position="24"/>
        <end position="314"/>
    </location>
</feature>
<dbReference type="SMART" id="SM00797">
    <property type="entry name" value="AHS2"/>
    <property type="match status" value="1"/>
</dbReference>
<keyword evidence="1" id="KW-0547">Nucleotide-binding</keyword>
<keyword evidence="2" id="KW-0378">Hydrolase</keyword>
<dbReference type="InterPro" id="IPR003778">
    <property type="entry name" value="CT_A_B"/>
</dbReference>
<dbReference type="GO" id="GO:0005524">
    <property type="term" value="F:ATP binding"/>
    <property type="evidence" value="ECO:0007669"/>
    <property type="project" value="UniProtKB-KW"/>
</dbReference>
<evidence type="ECO:0000256" key="3">
    <source>
        <dbReference type="ARBA" id="ARBA00022840"/>
    </source>
</evidence>
<name>V8G1D2_9BURK</name>
<dbReference type="Gene3D" id="2.40.100.10">
    <property type="entry name" value="Cyclophilin-like"/>
    <property type="match status" value="1"/>
</dbReference>
<dbReference type="InterPro" id="IPR052708">
    <property type="entry name" value="PxpC"/>
</dbReference>
<dbReference type="AlphaFoldDB" id="V8G1D2"/>
<keyword evidence="6" id="KW-1185">Reference proteome</keyword>
<evidence type="ECO:0000259" key="4">
    <source>
        <dbReference type="SMART" id="SM00797"/>
    </source>
</evidence>
<sequence>MSILVQKPGLLSTFQDGGRWGYQSLGVNVSGIMDPSAFRLANILVGNDAQQTCLEMTVLGASLLFEHHACIALTGAFLNPHIDDSPIQNNRAYFIKAGQTLHFKTGATTTGARTYLAVFGGFNLPNVMHSHSTDLKSKLGGLNGQALKKQDRIPLNGTFADTHIPLLKERINSQRIYLSSGLGLQKRSSIRVLTGVHFDLFSPESQQQFLHQSFTISPQSDRMGYRLQGQTLNLTKPLQIFSEPSNFGTIQVPPDGNPIILMADRQSTGGYPKIANVITADLGYLAQSLPGEQIHFTLTTLEEAQQSWFERLKRFEQLKQQLHDTVKTLHQYFSHF</sequence>
<dbReference type="PANTHER" id="PTHR43309:SF5">
    <property type="entry name" value="5-OXOPROLINASE SUBUNIT C"/>
    <property type="match status" value="1"/>
</dbReference>
<dbReference type="PATRIC" id="fig|1414851.3.peg.1784"/>
<dbReference type="GO" id="GO:0016787">
    <property type="term" value="F:hydrolase activity"/>
    <property type="evidence" value="ECO:0007669"/>
    <property type="project" value="UniProtKB-KW"/>
</dbReference>
<evidence type="ECO:0000256" key="2">
    <source>
        <dbReference type="ARBA" id="ARBA00022801"/>
    </source>
</evidence>
<dbReference type="PANTHER" id="PTHR43309">
    <property type="entry name" value="5-OXOPROLINASE SUBUNIT C"/>
    <property type="match status" value="1"/>
</dbReference>
<dbReference type="Proteomes" id="UP000018766">
    <property type="component" value="Unassembled WGS sequence"/>
</dbReference>
<dbReference type="RefSeq" id="WP_023951729.1">
    <property type="nucleotide sequence ID" value="NZ_AYSV01000092.1"/>
</dbReference>
<protein>
    <submittedName>
        <fullName evidence="5">Carboxylase</fullName>
    </submittedName>
</protein>
<dbReference type="NCBIfam" id="TIGR00724">
    <property type="entry name" value="urea_amlyse_rel"/>
    <property type="match status" value="1"/>
</dbReference>
<accession>V8G1D2</accession>
<proteinExistence type="predicted"/>
<gene>
    <name evidence="5" type="ORF">V757_08615</name>
</gene>
<evidence type="ECO:0000313" key="6">
    <source>
        <dbReference type="Proteomes" id="UP000018766"/>
    </source>
</evidence>
<keyword evidence="3" id="KW-0067">ATP-binding</keyword>
<evidence type="ECO:0000256" key="1">
    <source>
        <dbReference type="ARBA" id="ARBA00022741"/>
    </source>
</evidence>
<dbReference type="OrthoDB" id="9768696at2"/>